<protein>
    <recommendedName>
        <fullName evidence="6">WRKY domain-containing protein</fullName>
    </recommendedName>
</protein>
<evidence type="ECO:0000256" key="4">
    <source>
        <dbReference type="ARBA" id="ARBA00023163"/>
    </source>
</evidence>
<proteinExistence type="predicted"/>
<comment type="caution">
    <text evidence="7">The sequence shown here is derived from an EMBL/GenBank/DDBJ whole genome shotgun (WGS) entry which is preliminary data.</text>
</comment>
<organism evidence="7 8">
    <name type="scientific">Colocasia esculenta</name>
    <name type="common">Wild taro</name>
    <name type="synonym">Arum esculentum</name>
    <dbReference type="NCBI Taxonomy" id="4460"/>
    <lineage>
        <taxon>Eukaryota</taxon>
        <taxon>Viridiplantae</taxon>
        <taxon>Streptophyta</taxon>
        <taxon>Embryophyta</taxon>
        <taxon>Tracheophyta</taxon>
        <taxon>Spermatophyta</taxon>
        <taxon>Magnoliopsida</taxon>
        <taxon>Liliopsida</taxon>
        <taxon>Araceae</taxon>
        <taxon>Aroideae</taxon>
        <taxon>Colocasieae</taxon>
        <taxon>Colocasia</taxon>
    </lineage>
</organism>
<sequence length="175" mass="19413">MSSYSFQSSCSSGNDNFDEIFFDISDYLTLNDLAQEEPPPLLPPHQGRLPVIVAGDSTGAGEAAGGTRLLDGNDRAGRDSVERITASCVEVRFAFRTKTDLEMLDDGYKWRKYGKKKVKNSPNPRNYYRCSSVGCKVKKRVERSSEDSNYLLTTYDGIHNHHAPSLAGIDAPRLT</sequence>
<dbReference type="InterPro" id="IPR044810">
    <property type="entry name" value="WRKY_plant"/>
</dbReference>
<evidence type="ECO:0000259" key="6">
    <source>
        <dbReference type="PROSITE" id="PS50811"/>
    </source>
</evidence>
<evidence type="ECO:0000313" key="7">
    <source>
        <dbReference type="EMBL" id="MQL94232.1"/>
    </source>
</evidence>
<dbReference type="SUPFAM" id="SSF118290">
    <property type="entry name" value="WRKY DNA-binding domain"/>
    <property type="match status" value="1"/>
</dbReference>
<evidence type="ECO:0000256" key="2">
    <source>
        <dbReference type="ARBA" id="ARBA00023015"/>
    </source>
</evidence>
<keyword evidence="2" id="KW-0805">Transcription regulation</keyword>
<dbReference type="EMBL" id="NMUH01001648">
    <property type="protein sequence ID" value="MQL94232.1"/>
    <property type="molecule type" value="Genomic_DNA"/>
</dbReference>
<dbReference type="InterPro" id="IPR003657">
    <property type="entry name" value="WRKY_dom"/>
</dbReference>
<dbReference type="InterPro" id="IPR036576">
    <property type="entry name" value="WRKY_dom_sf"/>
</dbReference>
<dbReference type="GO" id="GO:0003700">
    <property type="term" value="F:DNA-binding transcription factor activity"/>
    <property type="evidence" value="ECO:0007669"/>
    <property type="project" value="InterPro"/>
</dbReference>
<name>A0A843V7A3_COLES</name>
<keyword evidence="4" id="KW-0804">Transcription</keyword>
<keyword evidence="3" id="KW-0238">DNA-binding</keyword>
<dbReference type="Pfam" id="PF03106">
    <property type="entry name" value="WRKY"/>
    <property type="match status" value="1"/>
</dbReference>
<dbReference type="GO" id="GO:0005634">
    <property type="term" value="C:nucleus"/>
    <property type="evidence" value="ECO:0007669"/>
    <property type="project" value="UniProtKB-SubCell"/>
</dbReference>
<keyword evidence="5" id="KW-0539">Nucleus</keyword>
<dbReference type="AlphaFoldDB" id="A0A843V7A3"/>
<evidence type="ECO:0000256" key="5">
    <source>
        <dbReference type="ARBA" id="ARBA00023242"/>
    </source>
</evidence>
<dbReference type="Proteomes" id="UP000652761">
    <property type="component" value="Unassembled WGS sequence"/>
</dbReference>
<dbReference type="SMR" id="A0A843V7A3"/>
<feature type="domain" description="WRKY" evidence="6">
    <location>
        <begin position="99"/>
        <end position="164"/>
    </location>
</feature>
<comment type="subcellular location">
    <subcellularLocation>
        <location evidence="1">Nucleus</location>
    </subcellularLocation>
</comment>
<evidence type="ECO:0000313" key="8">
    <source>
        <dbReference type="Proteomes" id="UP000652761"/>
    </source>
</evidence>
<dbReference type="PANTHER" id="PTHR31221:SF283">
    <property type="entry name" value="WRKY DOMAIN-CONTAINING PROTEIN"/>
    <property type="match status" value="1"/>
</dbReference>
<dbReference type="Gene3D" id="2.20.25.80">
    <property type="entry name" value="WRKY domain"/>
    <property type="match status" value="1"/>
</dbReference>
<dbReference type="PROSITE" id="PS50811">
    <property type="entry name" value="WRKY"/>
    <property type="match status" value="1"/>
</dbReference>
<dbReference type="SMART" id="SM00774">
    <property type="entry name" value="WRKY"/>
    <property type="match status" value="1"/>
</dbReference>
<dbReference type="FunFam" id="2.20.25.80:FF:000003">
    <property type="entry name" value="WRKY transcription factor 57"/>
    <property type="match status" value="1"/>
</dbReference>
<accession>A0A843V7A3</accession>
<evidence type="ECO:0000256" key="1">
    <source>
        <dbReference type="ARBA" id="ARBA00004123"/>
    </source>
</evidence>
<dbReference type="PANTHER" id="PTHR31221">
    <property type="entry name" value="WRKY TRANSCRIPTION FACTOR PROTEIN 1-RELATED"/>
    <property type="match status" value="1"/>
</dbReference>
<gene>
    <name evidence="7" type="ORF">Taro_026884</name>
</gene>
<dbReference type="OrthoDB" id="693960at2759"/>
<evidence type="ECO:0000256" key="3">
    <source>
        <dbReference type="ARBA" id="ARBA00023125"/>
    </source>
</evidence>
<dbReference type="GO" id="GO:0043565">
    <property type="term" value="F:sequence-specific DNA binding"/>
    <property type="evidence" value="ECO:0007669"/>
    <property type="project" value="InterPro"/>
</dbReference>
<keyword evidence="8" id="KW-1185">Reference proteome</keyword>
<reference evidence="7" key="1">
    <citation type="submission" date="2017-07" db="EMBL/GenBank/DDBJ databases">
        <title>Taro Niue Genome Assembly and Annotation.</title>
        <authorList>
            <person name="Atibalentja N."/>
            <person name="Keating K."/>
            <person name="Fields C.J."/>
        </authorList>
    </citation>
    <scope>NUCLEOTIDE SEQUENCE</scope>
    <source>
        <strain evidence="7">Niue_2</strain>
        <tissue evidence="7">Leaf</tissue>
    </source>
</reference>